<dbReference type="RefSeq" id="XP_008073668.1">
    <property type="nucleotide sequence ID" value="XM_008075477.1"/>
</dbReference>
<dbReference type="OrthoDB" id="10353812at2759"/>
<dbReference type="AlphaFoldDB" id="L2GXH3"/>
<name>L2GXH3_VAVCU</name>
<accession>L2GXH3</accession>
<organism evidence="2 3">
    <name type="scientific">Vavraia culicis (isolate floridensis)</name>
    <name type="common">Microsporidian parasite</name>
    <dbReference type="NCBI Taxonomy" id="948595"/>
    <lineage>
        <taxon>Eukaryota</taxon>
        <taxon>Fungi</taxon>
        <taxon>Fungi incertae sedis</taxon>
        <taxon>Microsporidia</taxon>
        <taxon>Pleistophoridae</taxon>
        <taxon>Vavraia</taxon>
    </lineage>
</organism>
<gene>
    <name evidence="2" type="ORF">VCUG_00647</name>
</gene>
<dbReference type="HOGENOM" id="CLU_164198_0_0_1"/>
<dbReference type="GeneID" id="19878532"/>
<dbReference type="Proteomes" id="UP000011081">
    <property type="component" value="Unassembled WGS sequence"/>
</dbReference>
<dbReference type="EMBL" id="GL877411">
    <property type="protein sequence ID" value="ELA47805.1"/>
    <property type="molecule type" value="Genomic_DNA"/>
</dbReference>
<feature type="domain" description="Zinc-ribbon 15" evidence="1">
    <location>
        <begin position="25"/>
        <end position="97"/>
    </location>
</feature>
<protein>
    <recommendedName>
        <fullName evidence="1">Zinc-ribbon 15 domain-containing protein</fullName>
    </recommendedName>
</protein>
<dbReference type="VEuPathDB" id="MicrosporidiaDB:VCUG_00647"/>
<evidence type="ECO:0000259" key="1">
    <source>
        <dbReference type="Pfam" id="PF17032"/>
    </source>
</evidence>
<reference evidence="3" key="1">
    <citation type="submission" date="2011-03" db="EMBL/GenBank/DDBJ databases">
        <title>The genome sequence of Vavraia culicis strain floridensis.</title>
        <authorList>
            <consortium name="The Broad Institute Genome Sequencing Platform"/>
            <person name="Cuomo C."/>
            <person name="Becnel J."/>
            <person name="Sanscrainte N."/>
            <person name="Young S.K."/>
            <person name="Zeng Q."/>
            <person name="Gargeya S."/>
            <person name="Fitzgerald M."/>
            <person name="Haas B."/>
            <person name="Abouelleil A."/>
            <person name="Alvarado L."/>
            <person name="Arachchi H.M."/>
            <person name="Berlin A."/>
            <person name="Chapman S.B."/>
            <person name="Gearin G."/>
            <person name="Goldberg J."/>
            <person name="Griggs A."/>
            <person name="Gujja S."/>
            <person name="Hansen M."/>
            <person name="Heiman D."/>
            <person name="Howarth C."/>
            <person name="Larimer J."/>
            <person name="Lui A."/>
            <person name="MacDonald P.J.P."/>
            <person name="McCowen C."/>
            <person name="Montmayeur A."/>
            <person name="Murphy C."/>
            <person name="Neiman D."/>
            <person name="Pearson M."/>
            <person name="Priest M."/>
            <person name="Roberts A."/>
            <person name="Saif S."/>
            <person name="Shea T."/>
            <person name="Sisk P."/>
            <person name="Stolte C."/>
            <person name="Sykes S."/>
            <person name="Wortman J."/>
            <person name="Nusbaum C."/>
            <person name="Birren B."/>
        </authorList>
    </citation>
    <scope>NUCLEOTIDE SEQUENCE [LARGE SCALE GENOMIC DNA]</scope>
    <source>
        <strain evidence="3">floridensis</strain>
    </source>
</reference>
<dbReference type="InterPro" id="IPR031493">
    <property type="entry name" value="Zinc_ribbon_15"/>
</dbReference>
<dbReference type="Pfam" id="PF17032">
    <property type="entry name" value="Zn_ribbon_15"/>
    <property type="match status" value="1"/>
</dbReference>
<dbReference type="InParanoid" id="L2GXH3"/>
<sequence length="109" mass="12523">MCQCLICVPVTYTEKLETENPLENIHCAFCYHTTQTTKLVKKTYLTFLYVPFILIKTSDPFIGCDRCRSGFSAGDVKVCHNCRNVIVDDNSFCPRCGFRVREPDTKQQD</sequence>
<proteinExistence type="predicted"/>
<evidence type="ECO:0000313" key="3">
    <source>
        <dbReference type="Proteomes" id="UP000011081"/>
    </source>
</evidence>
<evidence type="ECO:0000313" key="2">
    <source>
        <dbReference type="EMBL" id="ELA47805.1"/>
    </source>
</evidence>
<dbReference type="OMA" id="NPVENIH"/>
<keyword evidence="3" id="KW-1185">Reference proteome</keyword>